<evidence type="ECO:0000259" key="6">
    <source>
        <dbReference type="SMART" id="SM01005"/>
    </source>
</evidence>
<dbReference type="Gene3D" id="3.20.20.10">
    <property type="entry name" value="Alanine racemase"/>
    <property type="match status" value="1"/>
</dbReference>
<dbReference type="InterPro" id="IPR011079">
    <property type="entry name" value="Ala_racemase_C"/>
</dbReference>
<evidence type="ECO:0000256" key="4">
    <source>
        <dbReference type="HAMAP-Rule" id="MF_01201"/>
    </source>
</evidence>
<comment type="catalytic activity">
    <reaction evidence="4">
        <text>L-alanine = D-alanine</text>
        <dbReference type="Rhea" id="RHEA:20249"/>
        <dbReference type="ChEBI" id="CHEBI:57416"/>
        <dbReference type="ChEBI" id="CHEBI:57972"/>
        <dbReference type="EC" id="5.1.1.1"/>
    </reaction>
</comment>
<dbReference type="Proteomes" id="UP001219037">
    <property type="component" value="Chromosome"/>
</dbReference>
<dbReference type="InterPro" id="IPR020622">
    <property type="entry name" value="Ala_racemase_pyridoxalP-BS"/>
</dbReference>
<protein>
    <recommendedName>
        <fullName evidence="4">Alanine racemase</fullName>
        <ecNumber evidence="4">5.1.1.1</ecNumber>
    </recommendedName>
</protein>
<feature type="region of interest" description="Disordered" evidence="5">
    <location>
        <begin position="1"/>
        <end position="20"/>
    </location>
</feature>
<comment type="pathway">
    <text evidence="4">Amino-acid biosynthesis; D-alanine biosynthesis; D-alanine from L-alanine: step 1/1.</text>
</comment>
<dbReference type="NCBIfam" id="TIGR00492">
    <property type="entry name" value="alr"/>
    <property type="match status" value="1"/>
</dbReference>
<feature type="binding site" evidence="4">
    <location>
        <position position="148"/>
    </location>
    <ligand>
        <name>substrate</name>
    </ligand>
</feature>
<dbReference type="Pfam" id="PF01168">
    <property type="entry name" value="Ala_racemase_N"/>
    <property type="match status" value="1"/>
</dbReference>
<comment type="cofactor">
    <cofactor evidence="1 4">
        <name>pyridoxal 5'-phosphate</name>
        <dbReference type="ChEBI" id="CHEBI:597326"/>
    </cofactor>
</comment>
<dbReference type="InterPro" id="IPR000821">
    <property type="entry name" value="Ala_racemase"/>
</dbReference>
<evidence type="ECO:0000256" key="2">
    <source>
        <dbReference type="ARBA" id="ARBA00022898"/>
    </source>
</evidence>
<dbReference type="EC" id="5.1.1.1" evidence="4"/>
<reference evidence="7 8" key="1">
    <citation type="submission" date="2023-04" db="EMBL/GenBank/DDBJ databases">
        <title>Funneling lignin-derived compounds into biodiesel using alkali-halophilic Citricoccus sp. P2.</title>
        <authorList>
            <person name="Luo C.-B."/>
        </authorList>
    </citation>
    <scope>NUCLEOTIDE SEQUENCE [LARGE SCALE GENOMIC DNA]</scope>
    <source>
        <strain evidence="7 8">P2</strain>
    </source>
</reference>
<sequence length="400" mass="42850">MSAETSSSSSPTSASHGPAERAAVIDHAALAHNVNTVRSWAQPAQVMAVVKADAYGHGMIECARTAVAAGATWLGVAHVSEALQLREAGLTTPTLAWLHTSGTPFGRAVEEGIDLGVSGWELDAIAEAARRLERPARVHLKIDTGLGRNGCPPEEWDALCARAAELQRPGLIRVVGVFSHLAVADEPEREHEVDAALNRFHDAVALARSHGLDPDLRHLANTPATLARPDTHLDMVRFGVGMYGLSPFAGEGPETFNLRPVMSLTTTLAANKLVPANQGVSYGYRYRTGAATRLGLVPLGYADGVPRTADEAPVWIDGRTYRVSGRIAMDQFMVDLHTEEQEIQVGAPVELFGPRSGILASEWADAAGTINYEIVTRVGARVPRIHVNREAARRGAEEKK</sequence>
<gene>
    <name evidence="7" type="primary">alr</name>
    <name evidence="7" type="ORF">P8192_10410</name>
</gene>
<feature type="compositionally biased region" description="Low complexity" evidence="5">
    <location>
        <begin position="1"/>
        <end position="15"/>
    </location>
</feature>
<dbReference type="PANTHER" id="PTHR30511:SF0">
    <property type="entry name" value="ALANINE RACEMASE, CATABOLIC-RELATED"/>
    <property type="match status" value="1"/>
</dbReference>
<keyword evidence="3 4" id="KW-0413">Isomerase</keyword>
<proteinExistence type="inferred from homology"/>
<evidence type="ECO:0000256" key="5">
    <source>
        <dbReference type="SAM" id="MobiDB-lite"/>
    </source>
</evidence>
<dbReference type="RefSeq" id="WP_278156853.1">
    <property type="nucleotide sequence ID" value="NZ_CP121252.1"/>
</dbReference>
<keyword evidence="2 4" id="KW-0663">Pyridoxal phosphate</keyword>
<dbReference type="PRINTS" id="PR00992">
    <property type="entry name" value="ALARACEMASE"/>
</dbReference>
<keyword evidence="8" id="KW-1185">Reference proteome</keyword>
<feature type="active site" description="Proton acceptor; specific for D-alanine" evidence="4">
    <location>
        <position position="51"/>
    </location>
</feature>
<dbReference type="PROSITE" id="PS00395">
    <property type="entry name" value="ALANINE_RACEMASE"/>
    <property type="match status" value="1"/>
</dbReference>
<evidence type="ECO:0000313" key="8">
    <source>
        <dbReference type="Proteomes" id="UP001219037"/>
    </source>
</evidence>
<dbReference type="EMBL" id="CP121252">
    <property type="protein sequence ID" value="WFP15807.1"/>
    <property type="molecule type" value="Genomic_DNA"/>
</dbReference>
<comment type="similarity">
    <text evidence="4">Belongs to the alanine racemase family.</text>
</comment>
<dbReference type="InterPro" id="IPR029066">
    <property type="entry name" value="PLP-binding_barrel"/>
</dbReference>
<name>A0ABY8H577_9MICC</name>
<dbReference type="Gene3D" id="2.40.37.10">
    <property type="entry name" value="Lyase, Ornithine Decarboxylase, Chain A, domain 1"/>
    <property type="match status" value="1"/>
</dbReference>
<evidence type="ECO:0000256" key="3">
    <source>
        <dbReference type="ARBA" id="ARBA00023235"/>
    </source>
</evidence>
<dbReference type="GO" id="GO:0008784">
    <property type="term" value="F:alanine racemase activity"/>
    <property type="evidence" value="ECO:0007669"/>
    <property type="project" value="UniProtKB-EC"/>
</dbReference>
<dbReference type="SMART" id="SM01005">
    <property type="entry name" value="Ala_racemase_C"/>
    <property type="match status" value="1"/>
</dbReference>
<dbReference type="SUPFAM" id="SSF50621">
    <property type="entry name" value="Alanine racemase C-terminal domain-like"/>
    <property type="match status" value="1"/>
</dbReference>
<feature type="domain" description="Alanine racemase C-terminal" evidence="6">
    <location>
        <begin position="261"/>
        <end position="387"/>
    </location>
</feature>
<comment type="function">
    <text evidence="4">Catalyzes the interconversion of L-alanine and D-alanine. May also act on other amino acids.</text>
</comment>
<dbReference type="PANTHER" id="PTHR30511">
    <property type="entry name" value="ALANINE RACEMASE"/>
    <property type="match status" value="1"/>
</dbReference>
<dbReference type="Pfam" id="PF00842">
    <property type="entry name" value="Ala_racemase_C"/>
    <property type="match status" value="1"/>
</dbReference>
<dbReference type="InterPro" id="IPR009006">
    <property type="entry name" value="Ala_racemase/Decarboxylase_C"/>
</dbReference>
<dbReference type="SUPFAM" id="SSF51419">
    <property type="entry name" value="PLP-binding barrel"/>
    <property type="match status" value="1"/>
</dbReference>
<dbReference type="CDD" id="cd00430">
    <property type="entry name" value="PLPDE_III_AR"/>
    <property type="match status" value="1"/>
</dbReference>
<dbReference type="HAMAP" id="MF_01201">
    <property type="entry name" value="Ala_racemase"/>
    <property type="match status" value="1"/>
</dbReference>
<accession>A0ABY8H577</accession>
<feature type="modified residue" description="N6-(pyridoxal phosphate)lysine" evidence="4">
    <location>
        <position position="51"/>
    </location>
</feature>
<feature type="binding site" evidence="4">
    <location>
        <position position="329"/>
    </location>
    <ligand>
        <name>substrate</name>
    </ligand>
</feature>
<organism evidence="7 8">
    <name type="scientific">Citricoccus muralis</name>
    <dbReference type="NCBI Taxonomy" id="169134"/>
    <lineage>
        <taxon>Bacteria</taxon>
        <taxon>Bacillati</taxon>
        <taxon>Actinomycetota</taxon>
        <taxon>Actinomycetes</taxon>
        <taxon>Micrococcales</taxon>
        <taxon>Micrococcaceae</taxon>
        <taxon>Citricoccus</taxon>
    </lineage>
</organism>
<evidence type="ECO:0000313" key="7">
    <source>
        <dbReference type="EMBL" id="WFP15807.1"/>
    </source>
</evidence>
<feature type="active site" description="Proton acceptor; specific for L-alanine" evidence="4">
    <location>
        <position position="282"/>
    </location>
</feature>
<dbReference type="InterPro" id="IPR001608">
    <property type="entry name" value="Ala_racemase_N"/>
</dbReference>
<evidence type="ECO:0000256" key="1">
    <source>
        <dbReference type="ARBA" id="ARBA00001933"/>
    </source>
</evidence>